<evidence type="ECO:0000313" key="2">
    <source>
        <dbReference type="Proteomes" id="UP000707138"/>
    </source>
</evidence>
<dbReference type="Gene3D" id="3.30.1240.10">
    <property type="match status" value="1"/>
</dbReference>
<sequence length="257" mass="29265">MKQKFFFFDIDNTLAVWPDGCIPDSTMDTLRRLEKAGHRVALATGRLQADAKRFAIMAELGDFVADGGRSMTAENEIVYMEGMDRDMCLAYLAQLDAKGLHWAVTDTNELRRVTPYEDVLNWHPSWDVFTTVHQADYDYRRTEQFYKIYAFMTPEEETQSGVVHMTTDLIRYGENCILFEPMEKARGVRAMLAHYGMEDTAAVVFGDGYNDLSMFSPTWLNIAMGNGRPELKAAADYVTDDCYHGGIYNACKAFGWI</sequence>
<accession>A0ABS2GGC6</accession>
<dbReference type="Proteomes" id="UP000707138">
    <property type="component" value="Unassembled WGS sequence"/>
</dbReference>
<dbReference type="NCBIfam" id="TIGR01484">
    <property type="entry name" value="HAD-SF-IIB"/>
    <property type="match status" value="1"/>
</dbReference>
<dbReference type="Pfam" id="PF08282">
    <property type="entry name" value="Hydrolase_3"/>
    <property type="match status" value="1"/>
</dbReference>
<reference evidence="1 2" key="1">
    <citation type="journal article" date="2021" name="Sci. Rep.">
        <title>The distribution of antibiotic resistance genes in chicken gut microbiota commensals.</title>
        <authorList>
            <person name="Juricova H."/>
            <person name="Matiasovicova J."/>
            <person name="Kubasova T."/>
            <person name="Cejkova D."/>
            <person name="Rychlik I."/>
        </authorList>
    </citation>
    <scope>NUCLEOTIDE SEQUENCE [LARGE SCALE GENOMIC DNA]</scope>
    <source>
        <strain evidence="1 2">An537</strain>
    </source>
</reference>
<dbReference type="InterPro" id="IPR036412">
    <property type="entry name" value="HAD-like_sf"/>
</dbReference>
<dbReference type="EMBL" id="JACJLA010000004">
    <property type="protein sequence ID" value="MBM6912313.1"/>
    <property type="molecule type" value="Genomic_DNA"/>
</dbReference>
<dbReference type="InterPro" id="IPR006379">
    <property type="entry name" value="HAD-SF_hydro_IIB"/>
</dbReference>
<dbReference type="Gene3D" id="3.40.50.1000">
    <property type="entry name" value="HAD superfamily/HAD-like"/>
    <property type="match status" value="1"/>
</dbReference>
<proteinExistence type="predicted"/>
<name>A0ABS2GGC6_9FIRM</name>
<dbReference type="SUPFAM" id="SSF56784">
    <property type="entry name" value="HAD-like"/>
    <property type="match status" value="1"/>
</dbReference>
<evidence type="ECO:0000313" key="1">
    <source>
        <dbReference type="EMBL" id="MBM6912313.1"/>
    </source>
</evidence>
<dbReference type="PANTHER" id="PTHR10000">
    <property type="entry name" value="PHOSPHOSERINE PHOSPHATASE"/>
    <property type="match status" value="1"/>
</dbReference>
<dbReference type="RefSeq" id="WP_205087518.1">
    <property type="nucleotide sequence ID" value="NZ_JACJLA010000004.1"/>
</dbReference>
<protein>
    <submittedName>
        <fullName evidence="1">HAD family phosphatase</fullName>
    </submittedName>
</protein>
<comment type="caution">
    <text evidence="1">The sequence shown here is derived from an EMBL/GenBank/DDBJ whole genome shotgun (WGS) entry which is preliminary data.</text>
</comment>
<gene>
    <name evidence="1" type="ORF">H6A01_03070</name>
</gene>
<dbReference type="InterPro" id="IPR023214">
    <property type="entry name" value="HAD_sf"/>
</dbReference>
<dbReference type="PANTHER" id="PTHR10000:SF25">
    <property type="entry name" value="PHOSPHATASE YKRA-RELATED"/>
    <property type="match status" value="1"/>
</dbReference>
<organism evidence="1 2">
    <name type="scientific">Veillonella magna</name>
    <dbReference type="NCBI Taxonomy" id="464322"/>
    <lineage>
        <taxon>Bacteria</taxon>
        <taxon>Bacillati</taxon>
        <taxon>Bacillota</taxon>
        <taxon>Negativicutes</taxon>
        <taxon>Veillonellales</taxon>
        <taxon>Veillonellaceae</taxon>
        <taxon>Veillonella</taxon>
    </lineage>
</organism>
<keyword evidence="2" id="KW-1185">Reference proteome</keyword>